<dbReference type="Proteomes" id="UP000005778">
    <property type="component" value="Chromosome"/>
</dbReference>
<keyword evidence="6" id="KW-1185">Reference proteome</keyword>
<evidence type="ECO:0000313" key="5">
    <source>
        <dbReference type="EMBL" id="EIM64935.1"/>
    </source>
</evidence>
<dbReference type="Gene3D" id="3.90.470.20">
    <property type="entry name" value="4'-phosphopantetheinyl transferase domain"/>
    <property type="match status" value="2"/>
</dbReference>
<protein>
    <submittedName>
        <fullName evidence="5">Phosphopantetheinyl transferase</fullName>
    </submittedName>
</protein>
<dbReference type="SUPFAM" id="SSF56214">
    <property type="entry name" value="4'-phosphopantetheinyl transferase"/>
    <property type="match status" value="2"/>
</dbReference>
<dbReference type="Pfam" id="PF22624">
    <property type="entry name" value="AASDHPPT_N"/>
    <property type="match status" value="1"/>
</dbReference>
<dbReference type="InterPro" id="IPR008278">
    <property type="entry name" value="4-PPantetheinyl_Trfase_dom"/>
</dbReference>
<dbReference type="InterPro" id="IPR050559">
    <property type="entry name" value="P-Pant_transferase_sf"/>
</dbReference>
<dbReference type="HOGENOM" id="CLU_057011_4_0_7"/>
<gene>
    <name evidence="5" type="ORF">DespoDRAFT_03141</name>
</gene>
<accession>I5B622</accession>
<proteinExistence type="inferred from homology"/>
<dbReference type="GO" id="GO:0008897">
    <property type="term" value="F:holo-[acyl-carrier-protein] synthase activity"/>
    <property type="evidence" value="ECO:0007669"/>
    <property type="project" value="InterPro"/>
</dbReference>
<evidence type="ECO:0000256" key="1">
    <source>
        <dbReference type="ARBA" id="ARBA00010990"/>
    </source>
</evidence>
<evidence type="ECO:0000259" key="3">
    <source>
        <dbReference type="Pfam" id="PF01648"/>
    </source>
</evidence>
<dbReference type="AlphaFoldDB" id="I5B622"/>
<dbReference type="GO" id="GO:0000287">
    <property type="term" value="F:magnesium ion binding"/>
    <property type="evidence" value="ECO:0007669"/>
    <property type="project" value="InterPro"/>
</dbReference>
<dbReference type="InterPro" id="IPR055066">
    <property type="entry name" value="AASDHPPT_N"/>
</dbReference>
<dbReference type="eggNOG" id="COG2091">
    <property type="taxonomic scope" value="Bacteria"/>
</dbReference>
<dbReference type="PANTHER" id="PTHR12215:SF10">
    <property type="entry name" value="L-AMINOADIPATE-SEMIALDEHYDE DEHYDROGENASE-PHOSPHOPANTETHEINYL TRANSFERASE"/>
    <property type="match status" value="1"/>
</dbReference>
<feature type="domain" description="4'-phosphopantetheinyl transferase N-terminal" evidence="4">
    <location>
        <begin position="62"/>
        <end position="141"/>
    </location>
</feature>
<reference evidence="5 6" key="1">
    <citation type="submission" date="2011-09" db="EMBL/GenBank/DDBJ databases">
        <authorList>
            <consortium name="US DOE Joint Genome Institute (JGI-PGF)"/>
            <person name="Lucas S."/>
            <person name="Han J."/>
            <person name="Lapidus A."/>
            <person name="Cheng J.-F."/>
            <person name="Goodwin L."/>
            <person name="Pitluck S."/>
            <person name="Peters L."/>
            <person name="Land M.L."/>
            <person name="Hauser L."/>
            <person name="Orellana R."/>
            <person name="Lovley D."/>
            <person name="Woyke T.J."/>
        </authorList>
    </citation>
    <scope>NUCLEOTIDE SEQUENCE [LARGE SCALE GENOMIC DNA]</scope>
    <source>
        <strain evidence="5 6">2ac9</strain>
    </source>
</reference>
<feature type="domain" description="4'-phosphopantetheinyl transferase" evidence="3">
    <location>
        <begin position="147"/>
        <end position="246"/>
    </location>
</feature>
<evidence type="ECO:0000313" key="6">
    <source>
        <dbReference type="Proteomes" id="UP000005778"/>
    </source>
</evidence>
<sequence length="308" mass="34904">MDLKLKKDLFYGMLVSFLNLRIRKIKEQQVSVMKKPPSPDSGHVYVYYTRADRISDPCLLEQYRACLSPPEIRKADRYMKQSDRHLSLVSRALLRYLIAETTRQDPRSLNFSVNEHGKPFLAELPDMHFNLSHSHGVAVCALCRNAAVGVDVEDVGRHTDFSIAKRFFSSCEAALVSQAPEAEKRKLFFDIWTLKEAYIKAVGKGLSIPLNSFSFNVNETGIQITFRDTGRADPMWQFFQWRPEPGKIVAAAVRSASPIVFKHFGCVPFVGIAPNPLISRICLHAIGLEIESESIDRNRSNVYGLKKI</sequence>
<name>I5B622_9BACT</name>
<evidence type="ECO:0000256" key="2">
    <source>
        <dbReference type="ARBA" id="ARBA00022679"/>
    </source>
</evidence>
<organism evidence="5 6">
    <name type="scientific">Desulfobacter postgatei 2ac9</name>
    <dbReference type="NCBI Taxonomy" id="879212"/>
    <lineage>
        <taxon>Bacteria</taxon>
        <taxon>Pseudomonadati</taxon>
        <taxon>Thermodesulfobacteriota</taxon>
        <taxon>Desulfobacteria</taxon>
        <taxon>Desulfobacterales</taxon>
        <taxon>Desulfobacteraceae</taxon>
        <taxon>Desulfobacter</taxon>
    </lineage>
</organism>
<dbReference type="STRING" id="879212.DespoDRAFT_03141"/>
<dbReference type="GO" id="GO:0005829">
    <property type="term" value="C:cytosol"/>
    <property type="evidence" value="ECO:0007669"/>
    <property type="project" value="TreeGrafter"/>
</dbReference>
<keyword evidence="2 5" id="KW-0808">Transferase</keyword>
<reference evidence="5 6" key="2">
    <citation type="submission" date="2012-02" db="EMBL/GenBank/DDBJ databases">
        <title>Improved High-Quality Draft sequence of Desulfobacter postgatei 2ac9.</title>
        <authorList>
            <consortium name="US DOE Joint Genome Institute"/>
            <person name="Lucas S."/>
            <person name="Han J."/>
            <person name="Lapidus A."/>
            <person name="Cheng J.-F."/>
            <person name="Goodwin L."/>
            <person name="Pitluck S."/>
            <person name="Peters L."/>
            <person name="Ovchinnikova G."/>
            <person name="Held B."/>
            <person name="Detter J.C."/>
            <person name="Han C."/>
            <person name="Tapia R."/>
            <person name="Land M."/>
            <person name="Hauser L."/>
            <person name="Kyrpides N."/>
            <person name="Ivanova N."/>
            <person name="Pagani I."/>
            <person name="Orellana R."/>
            <person name="Lovley D."/>
            <person name="Woyke T."/>
        </authorList>
    </citation>
    <scope>NUCLEOTIDE SEQUENCE [LARGE SCALE GENOMIC DNA]</scope>
    <source>
        <strain evidence="5 6">2ac9</strain>
    </source>
</reference>
<dbReference type="InterPro" id="IPR037143">
    <property type="entry name" value="4-PPantetheinyl_Trfase_dom_sf"/>
</dbReference>
<comment type="similarity">
    <text evidence="1">Belongs to the P-Pant transferase superfamily. Gsp/Sfp/HetI/AcpT family.</text>
</comment>
<dbReference type="Pfam" id="PF01648">
    <property type="entry name" value="ACPS"/>
    <property type="match status" value="1"/>
</dbReference>
<dbReference type="EMBL" id="CM001488">
    <property type="protein sequence ID" value="EIM64935.1"/>
    <property type="molecule type" value="Genomic_DNA"/>
</dbReference>
<dbReference type="PANTHER" id="PTHR12215">
    <property type="entry name" value="PHOSPHOPANTETHEINE TRANSFERASE"/>
    <property type="match status" value="1"/>
</dbReference>
<evidence type="ECO:0000259" key="4">
    <source>
        <dbReference type="Pfam" id="PF22624"/>
    </source>
</evidence>
<dbReference type="GO" id="GO:0019878">
    <property type="term" value="P:lysine biosynthetic process via aminoadipic acid"/>
    <property type="evidence" value="ECO:0007669"/>
    <property type="project" value="TreeGrafter"/>
</dbReference>